<dbReference type="GO" id="GO:0046983">
    <property type="term" value="F:protein dimerization activity"/>
    <property type="evidence" value="ECO:0007669"/>
    <property type="project" value="InterPro"/>
</dbReference>
<proteinExistence type="predicted"/>
<evidence type="ECO:0008006" key="4">
    <source>
        <dbReference type="Google" id="ProtNLM"/>
    </source>
</evidence>
<name>A0A1L9RV92_ASPWE</name>
<keyword evidence="3" id="KW-1185">Reference proteome</keyword>
<dbReference type="OrthoDB" id="1898716at2759"/>
<dbReference type="Proteomes" id="UP000184383">
    <property type="component" value="Unassembled WGS sequence"/>
</dbReference>
<feature type="region of interest" description="Disordered" evidence="1">
    <location>
        <begin position="1"/>
        <end position="26"/>
    </location>
</feature>
<dbReference type="VEuPathDB" id="FungiDB:ASPWEDRAFT_103418"/>
<dbReference type="RefSeq" id="XP_040692479.1">
    <property type="nucleotide sequence ID" value="XM_040827557.1"/>
</dbReference>
<dbReference type="GeneID" id="63743405"/>
<accession>A0A1L9RV92</accession>
<evidence type="ECO:0000313" key="2">
    <source>
        <dbReference type="EMBL" id="OJJ38803.1"/>
    </source>
</evidence>
<dbReference type="SUPFAM" id="SSF55455">
    <property type="entry name" value="SRF-like"/>
    <property type="match status" value="1"/>
</dbReference>
<dbReference type="InterPro" id="IPR036879">
    <property type="entry name" value="TF_MADSbox_sf"/>
</dbReference>
<dbReference type="GO" id="GO:0045944">
    <property type="term" value="P:positive regulation of transcription by RNA polymerase II"/>
    <property type="evidence" value="ECO:0007669"/>
    <property type="project" value="UniProtKB-ARBA"/>
</dbReference>
<feature type="compositionally biased region" description="Basic and acidic residues" evidence="1">
    <location>
        <begin position="1"/>
        <end position="13"/>
    </location>
</feature>
<reference evidence="3" key="1">
    <citation type="journal article" date="2017" name="Genome Biol.">
        <title>Comparative genomics reveals high biological diversity and specific adaptations in the industrially and medically important fungal genus Aspergillus.</title>
        <authorList>
            <person name="de Vries R.P."/>
            <person name="Riley R."/>
            <person name="Wiebenga A."/>
            <person name="Aguilar-Osorio G."/>
            <person name="Amillis S."/>
            <person name="Uchima C.A."/>
            <person name="Anderluh G."/>
            <person name="Asadollahi M."/>
            <person name="Askin M."/>
            <person name="Barry K."/>
            <person name="Battaglia E."/>
            <person name="Bayram O."/>
            <person name="Benocci T."/>
            <person name="Braus-Stromeyer S.A."/>
            <person name="Caldana C."/>
            <person name="Canovas D."/>
            <person name="Cerqueira G.C."/>
            <person name="Chen F."/>
            <person name="Chen W."/>
            <person name="Choi C."/>
            <person name="Clum A."/>
            <person name="Dos Santos R.A."/>
            <person name="Damasio A.R."/>
            <person name="Diallinas G."/>
            <person name="Emri T."/>
            <person name="Fekete E."/>
            <person name="Flipphi M."/>
            <person name="Freyberg S."/>
            <person name="Gallo A."/>
            <person name="Gournas C."/>
            <person name="Habgood R."/>
            <person name="Hainaut M."/>
            <person name="Harispe M.L."/>
            <person name="Henrissat B."/>
            <person name="Hilden K.S."/>
            <person name="Hope R."/>
            <person name="Hossain A."/>
            <person name="Karabika E."/>
            <person name="Karaffa L."/>
            <person name="Karanyi Z."/>
            <person name="Krasevec N."/>
            <person name="Kuo A."/>
            <person name="Kusch H."/>
            <person name="LaButti K."/>
            <person name="Lagendijk E.L."/>
            <person name="Lapidus A."/>
            <person name="Levasseur A."/>
            <person name="Lindquist E."/>
            <person name="Lipzen A."/>
            <person name="Logrieco A.F."/>
            <person name="MacCabe A."/>
            <person name="Maekelae M.R."/>
            <person name="Malavazi I."/>
            <person name="Melin P."/>
            <person name="Meyer V."/>
            <person name="Mielnichuk N."/>
            <person name="Miskei M."/>
            <person name="Molnar A.P."/>
            <person name="Mule G."/>
            <person name="Ngan C.Y."/>
            <person name="Orejas M."/>
            <person name="Orosz E."/>
            <person name="Ouedraogo J.P."/>
            <person name="Overkamp K.M."/>
            <person name="Park H.-S."/>
            <person name="Perrone G."/>
            <person name="Piumi F."/>
            <person name="Punt P.J."/>
            <person name="Ram A.F."/>
            <person name="Ramon A."/>
            <person name="Rauscher S."/>
            <person name="Record E."/>
            <person name="Riano-Pachon D.M."/>
            <person name="Robert V."/>
            <person name="Roehrig J."/>
            <person name="Ruller R."/>
            <person name="Salamov A."/>
            <person name="Salih N.S."/>
            <person name="Samson R.A."/>
            <person name="Sandor E."/>
            <person name="Sanguinetti M."/>
            <person name="Schuetze T."/>
            <person name="Sepcic K."/>
            <person name="Shelest E."/>
            <person name="Sherlock G."/>
            <person name="Sophianopoulou V."/>
            <person name="Squina F.M."/>
            <person name="Sun H."/>
            <person name="Susca A."/>
            <person name="Todd R.B."/>
            <person name="Tsang A."/>
            <person name="Unkles S.E."/>
            <person name="van de Wiele N."/>
            <person name="van Rossen-Uffink D."/>
            <person name="Oliveira J.V."/>
            <person name="Vesth T.C."/>
            <person name="Visser J."/>
            <person name="Yu J.-H."/>
            <person name="Zhou M."/>
            <person name="Andersen M.R."/>
            <person name="Archer D.B."/>
            <person name="Baker S.E."/>
            <person name="Benoit I."/>
            <person name="Brakhage A.A."/>
            <person name="Braus G.H."/>
            <person name="Fischer R."/>
            <person name="Frisvad J.C."/>
            <person name="Goldman G.H."/>
            <person name="Houbraken J."/>
            <person name="Oakley B."/>
            <person name="Pocsi I."/>
            <person name="Scazzocchio C."/>
            <person name="Seiboth B."/>
            <person name="vanKuyk P.A."/>
            <person name="Wortman J."/>
            <person name="Dyer P.S."/>
            <person name="Grigoriev I.V."/>
        </authorList>
    </citation>
    <scope>NUCLEOTIDE SEQUENCE [LARGE SCALE GENOMIC DNA]</scope>
    <source>
        <strain evidence="3">DTO 134E9</strain>
    </source>
</reference>
<dbReference type="STRING" id="1073089.A0A1L9RV92"/>
<protein>
    <recommendedName>
        <fullName evidence="4">MADS-box domain-containing protein</fullName>
    </recommendedName>
</protein>
<sequence>MTAKRTEQSNDIKKSKKSITQKRHRRTESLEKRVFEYSKMCDADVCLGIRIKENGQVHIFSADRSGFWTFLKPHLDSCYPTPSQRTDKDFEVAQQAMD</sequence>
<evidence type="ECO:0000256" key="1">
    <source>
        <dbReference type="SAM" id="MobiDB-lite"/>
    </source>
</evidence>
<evidence type="ECO:0000313" key="3">
    <source>
        <dbReference type="Proteomes" id="UP000184383"/>
    </source>
</evidence>
<gene>
    <name evidence="2" type="ORF">ASPWEDRAFT_103418</name>
</gene>
<organism evidence="2 3">
    <name type="scientific">Aspergillus wentii DTO 134E9</name>
    <dbReference type="NCBI Taxonomy" id="1073089"/>
    <lineage>
        <taxon>Eukaryota</taxon>
        <taxon>Fungi</taxon>
        <taxon>Dikarya</taxon>
        <taxon>Ascomycota</taxon>
        <taxon>Pezizomycotina</taxon>
        <taxon>Eurotiomycetes</taxon>
        <taxon>Eurotiomycetidae</taxon>
        <taxon>Eurotiales</taxon>
        <taxon>Aspergillaceae</taxon>
        <taxon>Aspergillus</taxon>
        <taxon>Aspergillus subgen. Cremei</taxon>
    </lineage>
</organism>
<feature type="compositionally biased region" description="Basic residues" evidence="1">
    <location>
        <begin position="14"/>
        <end position="26"/>
    </location>
</feature>
<dbReference type="EMBL" id="KV878210">
    <property type="protein sequence ID" value="OJJ38803.1"/>
    <property type="molecule type" value="Genomic_DNA"/>
</dbReference>
<dbReference type="AlphaFoldDB" id="A0A1L9RV92"/>
<dbReference type="GO" id="GO:0003677">
    <property type="term" value="F:DNA binding"/>
    <property type="evidence" value="ECO:0007669"/>
    <property type="project" value="InterPro"/>
</dbReference>